<protein>
    <submittedName>
        <fullName evidence="3">UsfY protein</fullName>
    </submittedName>
</protein>
<dbReference type="AlphaFoldDB" id="A0A1X0DD94"/>
<dbReference type="EMBL" id="MVHS01000029">
    <property type="protein sequence ID" value="ORA69760.1"/>
    <property type="molecule type" value="Genomic_DNA"/>
</dbReference>
<evidence type="ECO:0000313" key="4">
    <source>
        <dbReference type="Proteomes" id="UP000192801"/>
    </source>
</evidence>
<name>A0A1X0DD94_9MYCO</name>
<accession>A0A1X0DD94</accession>
<keyword evidence="4" id="KW-1185">Reference proteome</keyword>
<evidence type="ECO:0000313" key="3">
    <source>
        <dbReference type="EMBL" id="ORA69760.1"/>
    </source>
</evidence>
<keyword evidence="2" id="KW-0812">Transmembrane</keyword>
<comment type="caution">
    <text evidence="3">The sequence shown here is derived from an EMBL/GenBank/DDBJ whole genome shotgun (WGS) entry which is preliminary data.</text>
</comment>
<feature type="transmembrane region" description="Helical" evidence="2">
    <location>
        <begin position="55"/>
        <end position="76"/>
    </location>
</feature>
<dbReference type="Proteomes" id="UP000192801">
    <property type="component" value="Unassembled WGS sequence"/>
</dbReference>
<evidence type="ECO:0000256" key="1">
    <source>
        <dbReference type="SAM" id="MobiDB-lite"/>
    </source>
</evidence>
<evidence type="ECO:0000256" key="2">
    <source>
        <dbReference type="SAM" id="Phobius"/>
    </source>
</evidence>
<keyword evidence="2" id="KW-0472">Membrane</keyword>
<proteinExistence type="predicted"/>
<organism evidence="3 4">
    <name type="scientific">Mycolicibacterium insubricum</name>
    <dbReference type="NCBI Taxonomy" id="444597"/>
    <lineage>
        <taxon>Bacteria</taxon>
        <taxon>Bacillati</taxon>
        <taxon>Actinomycetota</taxon>
        <taxon>Actinomycetes</taxon>
        <taxon>Mycobacteriales</taxon>
        <taxon>Mycobacteriaceae</taxon>
        <taxon>Mycolicibacterium</taxon>
    </lineage>
</organism>
<keyword evidence="2" id="KW-1133">Transmembrane helix</keyword>
<feature type="transmembrane region" description="Helical" evidence="2">
    <location>
        <begin position="30"/>
        <end position="49"/>
    </location>
</feature>
<dbReference type="RefSeq" id="WP_083031441.1">
    <property type="nucleotide sequence ID" value="NZ_AP022618.1"/>
</dbReference>
<reference evidence="3 4" key="1">
    <citation type="submission" date="2016-12" db="EMBL/GenBank/DDBJ databases">
        <title>The new phylogeny of genus Mycobacterium.</title>
        <authorList>
            <person name="Tortoli E."/>
            <person name="Trovato A."/>
            <person name="Cirillo D.M."/>
        </authorList>
    </citation>
    <scope>NUCLEOTIDE SEQUENCE [LARGE SCALE GENOMIC DNA]</scope>
    <source>
        <strain evidence="3 4">DSM 45130</strain>
    </source>
</reference>
<dbReference type="OrthoDB" id="4741344at2"/>
<sequence length="102" mass="11158">MKTSEDPVDHARTTRPHAGETMTDTGNMPALAVLSVSLVLFVTSLVAFATYRAGIGMILGGSAAVGFVIGLAWLALEHRRVRRIEDRWYAEHPDEVRQPPNS</sequence>
<feature type="compositionally biased region" description="Basic and acidic residues" evidence="1">
    <location>
        <begin position="1"/>
        <end position="12"/>
    </location>
</feature>
<dbReference type="NCBIfam" id="NF041247">
    <property type="entry name" value="UsfY"/>
    <property type="match status" value="1"/>
</dbReference>
<dbReference type="InterPro" id="IPR049606">
    <property type="entry name" value="UsfY-like"/>
</dbReference>
<feature type="region of interest" description="Disordered" evidence="1">
    <location>
        <begin position="1"/>
        <end position="25"/>
    </location>
</feature>
<dbReference type="STRING" id="444597.BST26_12905"/>
<gene>
    <name evidence="3" type="ORF">BST26_12905</name>
</gene>